<organism evidence="1 2">
    <name type="scientific">Artomyces pyxidatus</name>
    <dbReference type="NCBI Taxonomy" id="48021"/>
    <lineage>
        <taxon>Eukaryota</taxon>
        <taxon>Fungi</taxon>
        <taxon>Dikarya</taxon>
        <taxon>Basidiomycota</taxon>
        <taxon>Agaricomycotina</taxon>
        <taxon>Agaricomycetes</taxon>
        <taxon>Russulales</taxon>
        <taxon>Auriscalpiaceae</taxon>
        <taxon>Artomyces</taxon>
    </lineage>
</organism>
<dbReference type="Proteomes" id="UP000814140">
    <property type="component" value="Unassembled WGS sequence"/>
</dbReference>
<proteinExistence type="predicted"/>
<dbReference type="EMBL" id="MU277213">
    <property type="protein sequence ID" value="KAI0061357.1"/>
    <property type="molecule type" value="Genomic_DNA"/>
</dbReference>
<gene>
    <name evidence="1" type="ORF">BV25DRAFT_1826865</name>
</gene>
<reference evidence="1" key="1">
    <citation type="submission" date="2021-03" db="EMBL/GenBank/DDBJ databases">
        <authorList>
            <consortium name="DOE Joint Genome Institute"/>
            <person name="Ahrendt S."/>
            <person name="Looney B.P."/>
            <person name="Miyauchi S."/>
            <person name="Morin E."/>
            <person name="Drula E."/>
            <person name="Courty P.E."/>
            <person name="Chicoki N."/>
            <person name="Fauchery L."/>
            <person name="Kohler A."/>
            <person name="Kuo A."/>
            <person name="Labutti K."/>
            <person name="Pangilinan J."/>
            <person name="Lipzen A."/>
            <person name="Riley R."/>
            <person name="Andreopoulos W."/>
            <person name="He G."/>
            <person name="Johnson J."/>
            <person name="Barry K.W."/>
            <person name="Grigoriev I.V."/>
            <person name="Nagy L."/>
            <person name="Hibbett D."/>
            <person name="Henrissat B."/>
            <person name="Matheny P.B."/>
            <person name="Labbe J."/>
            <person name="Martin F."/>
        </authorList>
    </citation>
    <scope>NUCLEOTIDE SEQUENCE</scope>
    <source>
        <strain evidence="1">HHB10654</strain>
    </source>
</reference>
<keyword evidence="2" id="KW-1185">Reference proteome</keyword>
<evidence type="ECO:0000313" key="1">
    <source>
        <dbReference type="EMBL" id="KAI0061357.1"/>
    </source>
</evidence>
<reference evidence="1" key="2">
    <citation type="journal article" date="2022" name="New Phytol.">
        <title>Evolutionary transition to the ectomycorrhizal habit in the genomes of a hyperdiverse lineage of mushroom-forming fungi.</title>
        <authorList>
            <person name="Looney B."/>
            <person name="Miyauchi S."/>
            <person name="Morin E."/>
            <person name="Drula E."/>
            <person name="Courty P.E."/>
            <person name="Kohler A."/>
            <person name="Kuo A."/>
            <person name="LaButti K."/>
            <person name="Pangilinan J."/>
            <person name="Lipzen A."/>
            <person name="Riley R."/>
            <person name="Andreopoulos W."/>
            <person name="He G."/>
            <person name="Johnson J."/>
            <person name="Nolan M."/>
            <person name="Tritt A."/>
            <person name="Barry K.W."/>
            <person name="Grigoriev I.V."/>
            <person name="Nagy L.G."/>
            <person name="Hibbett D."/>
            <person name="Henrissat B."/>
            <person name="Matheny P.B."/>
            <person name="Labbe J."/>
            <person name="Martin F.M."/>
        </authorList>
    </citation>
    <scope>NUCLEOTIDE SEQUENCE</scope>
    <source>
        <strain evidence="1">HHB10654</strain>
    </source>
</reference>
<name>A0ACB8SYW4_9AGAM</name>
<comment type="caution">
    <text evidence="1">The sequence shown here is derived from an EMBL/GenBank/DDBJ whole genome shotgun (WGS) entry which is preliminary data.</text>
</comment>
<evidence type="ECO:0000313" key="2">
    <source>
        <dbReference type="Proteomes" id="UP000814140"/>
    </source>
</evidence>
<sequence>MARFKASGGHLKRDDDILDSESDSGHTEDYASQSENYSNPDWYIYSDDNSDDSEGNSSDSDDGDDEFENDECRTPPDVISGQSVWSWVKLKLKKQNVCPHRGPYCLSSALSD</sequence>
<accession>A0ACB8SYW4</accession>
<protein>
    <submittedName>
        <fullName evidence="1">Uncharacterized protein</fullName>
    </submittedName>
</protein>